<dbReference type="InterPro" id="IPR008023">
    <property type="entry name" value="DUF748"/>
</dbReference>
<dbReference type="EMBL" id="BMXA01000002">
    <property type="protein sequence ID" value="GHA06486.1"/>
    <property type="molecule type" value="Genomic_DNA"/>
</dbReference>
<dbReference type="RefSeq" id="WP_189399506.1">
    <property type="nucleotide sequence ID" value="NZ_BMXA01000002.1"/>
</dbReference>
<dbReference type="Pfam" id="PF05359">
    <property type="entry name" value="DUF748"/>
    <property type="match status" value="1"/>
</dbReference>
<protein>
    <recommendedName>
        <fullName evidence="3">DUF748 domain-containing protein</fullName>
    </recommendedName>
</protein>
<comment type="caution">
    <text evidence="1">The sequence shown here is derived from an EMBL/GenBank/DDBJ whole genome shotgun (WGS) entry which is preliminary data.</text>
</comment>
<reference evidence="1" key="2">
    <citation type="submission" date="2020-09" db="EMBL/GenBank/DDBJ databases">
        <authorList>
            <person name="Sun Q."/>
            <person name="Kim S."/>
        </authorList>
    </citation>
    <scope>NUCLEOTIDE SEQUENCE</scope>
    <source>
        <strain evidence="1">KCTC 12711</strain>
    </source>
</reference>
<reference evidence="1" key="1">
    <citation type="journal article" date="2014" name="Int. J. Syst. Evol. Microbiol.">
        <title>Complete genome sequence of Corynebacterium casei LMG S-19264T (=DSM 44701T), isolated from a smear-ripened cheese.</title>
        <authorList>
            <consortium name="US DOE Joint Genome Institute (JGI-PGF)"/>
            <person name="Walter F."/>
            <person name="Albersmeier A."/>
            <person name="Kalinowski J."/>
            <person name="Ruckert C."/>
        </authorList>
    </citation>
    <scope>NUCLEOTIDE SEQUENCE</scope>
    <source>
        <strain evidence="1">KCTC 12711</strain>
    </source>
</reference>
<sequence>MRISKSVKIALLSLLLVGLVIRGLLPGFVRDHFNSMIAENAKTSGGVKDVDLWLLSGRIELHELSISKADAEIPAPIFTASRIAFSISWRDLFKGRLFGDIAMTQPVLNIVDAPSPNKTQTGTEVDWRAALQSFYPFEINRVYIEGGEVHFRNFNSDPPVDLYLANIDGSAQNITNDLRQNQNKQAHIRATATTIGNGDVEVDASFNLLKQPSVGDLTAKVNKLQLTALNDFTRAYANLDIQRGELEINAHINAEESDGKTKLDGELTPVVTNMNILRWRTDVEQQHDPGIILVWEGSLDLITRILEVGELDRMETSVPIEGTLKEPDVGVWSGLFGLVKHAILGRLENDSLRETD</sequence>
<organism evidence="1 2">
    <name type="scientific">Arenicella chitinivorans</name>
    <dbReference type="NCBI Taxonomy" id="1329800"/>
    <lineage>
        <taxon>Bacteria</taxon>
        <taxon>Pseudomonadati</taxon>
        <taxon>Pseudomonadota</taxon>
        <taxon>Gammaproteobacteria</taxon>
        <taxon>Arenicellales</taxon>
        <taxon>Arenicellaceae</taxon>
        <taxon>Arenicella</taxon>
    </lineage>
</organism>
<accession>A0A918RR15</accession>
<dbReference type="Proteomes" id="UP000614811">
    <property type="component" value="Unassembled WGS sequence"/>
</dbReference>
<evidence type="ECO:0000313" key="2">
    <source>
        <dbReference type="Proteomes" id="UP000614811"/>
    </source>
</evidence>
<dbReference type="AlphaFoldDB" id="A0A918RR15"/>
<evidence type="ECO:0008006" key="3">
    <source>
        <dbReference type="Google" id="ProtNLM"/>
    </source>
</evidence>
<name>A0A918RR15_9GAMM</name>
<keyword evidence="2" id="KW-1185">Reference proteome</keyword>
<gene>
    <name evidence="1" type="ORF">GCM10008090_15200</name>
</gene>
<evidence type="ECO:0000313" key="1">
    <source>
        <dbReference type="EMBL" id="GHA06486.1"/>
    </source>
</evidence>
<proteinExistence type="predicted"/>